<dbReference type="InterPro" id="IPR037401">
    <property type="entry name" value="SnoaL-like"/>
</dbReference>
<feature type="chain" id="PRO_5045896759" evidence="1">
    <location>
        <begin position="18"/>
        <end position="166"/>
    </location>
</feature>
<evidence type="ECO:0000259" key="2">
    <source>
        <dbReference type="Pfam" id="PF13474"/>
    </source>
</evidence>
<evidence type="ECO:0000256" key="1">
    <source>
        <dbReference type="SAM" id="SignalP"/>
    </source>
</evidence>
<evidence type="ECO:0000313" key="4">
    <source>
        <dbReference type="Proteomes" id="UP001055429"/>
    </source>
</evidence>
<feature type="domain" description="SnoaL-like" evidence="2">
    <location>
        <begin position="38"/>
        <end position="148"/>
    </location>
</feature>
<keyword evidence="1" id="KW-0732">Signal</keyword>
<proteinExistence type="predicted"/>
<sequence length="166" mass="17838">MIAVLLAALALQSPVPATGPSAPSDGIALAEAASQAAATLDRMHQAAARGDGAAYFAQFAPDARFIGTDASERWSLDQFHAYADPVFARGRGWTYHPRERALTTAGDLAWFDEILDHDAYGVLRGSGVLRRRDGVWKIEQYVLSFAVPNDRAEAVVDVIREAGEAP</sequence>
<evidence type="ECO:0000313" key="3">
    <source>
        <dbReference type="EMBL" id="URI16809.1"/>
    </source>
</evidence>
<accession>A0ABY4SUL0</accession>
<dbReference type="RefSeq" id="WP_250202537.1">
    <property type="nucleotide sequence ID" value="NZ_CP097649.1"/>
</dbReference>
<reference evidence="3" key="1">
    <citation type="submission" date="2022-05" db="EMBL/GenBank/DDBJ databases">
        <title>Brevundimonas albigilva TT17 genome sequence.</title>
        <authorList>
            <person name="Lee K."/>
            <person name="Son H."/>
        </authorList>
    </citation>
    <scope>NUCLEOTIDE SEQUENCE</scope>
    <source>
        <strain evidence="3">TT17</strain>
    </source>
</reference>
<dbReference type="SUPFAM" id="SSF54427">
    <property type="entry name" value="NTF2-like"/>
    <property type="match status" value="1"/>
</dbReference>
<dbReference type="EMBL" id="CP097649">
    <property type="protein sequence ID" value="URI16809.1"/>
    <property type="molecule type" value="Genomic_DNA"/>
</dbReference>
<feature type="signal peptide" evidence="1">
    <location>
        <begin position="1"/>
        <end position="17"/>
    </location>
</feature>
<dbReference type="Gene3D" id="3.10.450.50">
    <property type="match status" value="1"/>
</dbReference>
<protein>
    <submittedName>
        <fullName evidence="3">Nuclear transport factor 2 family protein</fullName>
    </submittedName>
</protein>
<dbReference type="InterPro" id="IPR032710">
    <property type="entry name" value="NTF2-like_dom_sf"/>
</dbReference>
<organism evidence="3 4">
    <name type="scientific">Brevundimonas albigilva</name>
    <dbReference type="NCBI Taxonomy" id="1312364"/>
    <lineage>
        <taxon>Bacteria</taxon>
        <taxon>Pseudomonadati</taxon>
        <taxon>Pseudomonadota</taxon>
        <taxon>Alphaproteobacteria</taxon>
        <taxon>Caulobacterales</taxon>
        <taxon>Caulobacteraceae</taxon>
        <taxon>Brevundimonas</taxon>
    </lineage>
</organism>
<dbReference type="Pfam" id="PF13474">
    <property type="entry name" value="SnoaL_3"/>
    <property type="match status" value="1"/>
</dbReference>
<keyword evidence="4" id="KW-1185">Reference proteome</keyword>
<dbReference type="Proteomes" id="UP001055429">
    <property type="component" value="Chromosome"/>
</dbReference>
<gene>
    <name evidence="3" type="ORF">M8231_07555</name>
</gene>
<name>A0ABY4SUL0_9CAUL</name>